<proteinExistence type="predicted"/>
<dbReference type="EMBL" id="CP002458">
    <property type="protein sequence ID" value="ADV34796.1"/>
    <property type="molecule type" value="Genomic_DNA"/>
</dbReference>
<sequence>MKNYLKFKFFIIYIVFWILMLMILSLSFVAVNGMYVDKELTETKYGVIEGIILFLGMATFIYPVYWVKKRIEYWKQSKKNSDLH</sequence>
<gene>
    <name evidence="2" type="ordered locus">MfeM64YM_0381</name>
    <name evidence="3" type="ordered locus">MfeM64YM_0452</name>
    <name evidence="4" type="ordered locus">MfeM64YM_0801</name>
    <name evidence="5" type="ordered locus">MfeM64YM_0847</name>
</gene>
<evidence type="ECO:0000313" key="2">
    <source>
        <dbReference type="EMBL" id="ADV34383.1"/>
    </source>
</evidence>
<name>A0AB32XBN1_MYCFM</name>
<feature type="transmembrane region" description="Helical" evidence="1">
    <location>
        <begin position="12"/>
        <end position="35"/>
    </location>
</feature>
<protein>
    <recommendedName>
        <fullName evidence="7">DUF3923 family protein</fullName>
    </recommendedName>
</protein>
<evidence type="ECO:0000313" key="5">
    <source>
        <dbReference type="EMBL" id="ADV34842.1"/>
    </source>
</evidence>
<feature type="transmembrane region" description="Helical" evidence="1">
    <location>
        <begin position="47"/>
        <end position="67"/>
    </location>
</feature>
<reference evidence="3 6" key="2">
    <citation type="journal article" date="2011" name="J. Bacteriol.">
        <title>Genome sequence of the repetitive-sequence-rich Mycoplasma fermentans strain M64.</title>
        <authorList>
            <person name="Shu H.W."/>
            <person name="Liu T.T."/>
            <person name="Chang H.Y."/>
            <person name="Liu Y.M."/>
            <person name="Wu K.M."/>
            <person name="Shu H.Y."/>
            <person name="Tsai S.F."/>
            <person name="Hsiao K.J."/>
            <person name="Hu W.S."/>
            <person name="Ng W.V."/>
        </authorList>
    </citation>
    <scope>NUCLEOTIDE SEQUENCE [LARGE SCALE GENOMIC DNA]</scope>
    <source>
        <strain evidence="3 6">M64</strain>
    </source>
</reference>
<keyword evidence="1" id="KW-0812">Transmembrane</keyword>
<evidence type="ECO:0000256" key="1">
    <source>
        <dbReference type="SAM" id="Phobius"/>
    </source>
</evidence>
<reference evidence="3" key="1">
    <citation type="submission" date="2010-12" db="EMBL/GenBank/DDBJ databases">
        <authorList>
            <person name="Shu H.-W."/>
            <person name="Liu T.-T."/>
            <person name="Hu W.S."/>
            <person name="Chang H.-Y."/>
            <person name="Hsiao K.-J."/>
            <person name="Tsai S.-F."/>
            <person name="Ng W.V."/>
        </authorList>
    </citation>
    <scope>NUCLEOTIDE SEQUENCE</scope>
    <source>
        <strain evidence="3">M64</strain>
    </source>
</reference>
<dbReference type="EMBL" id="CP002458">
    <property type="protein sequence ID" value="ADV34383.1"/>
    <property type="molecule type" value="Genomic_DNA"/>
</dbReference>
<evidence type="ECO:0000313" key="6">
    <source>
        <dbReference type="Proteomes" id="UP000007473"/>
    </source>
</evidence>
<dbReference type="AlphaFoldDB" id="A0AB32XBN1"/>
<dbReference type="KEGG" id="mfm:MfeM64YM_0801"/>
<keyword evidence="1" id="KW-0472">Membrane</keyword>
<dbReference type="KEGG" id="mfm:MfeM64YM_0452"/>
<evidence type="ECO:0000313" key="3">
    <source>
        <dbReference type="EMBL" id="ADV34451.1"/>
    </source>
</evidence>
<organism evidence="3 6">
    <name type="scientific">Mycoplasmopsis fermentans (strain M64)</name>
    <name type="common">Mycoplasma fermentans</name>
    <dbReference type="NCBI Taxonomy" id="943945"/>
    <lineage>
        <taxon>Bacteria</taxon>
        <taxon>Bacillati</taxon>
        <taxon>Mycoplasmatota</taxon>
        <taxon>Mycoplasmoidales</taxon>
        <taxon>Metamycoplasmataceae</taxon>
        <taxon>Mycoplasmopsis</taxon>
    </lineage>
</organism>
<keyword evidence="1" id="KW-1133">Transmembrane helix</keyword>
<evidence type="ECO:0000313" key="4">
    <source>
        <dbReference type="EMBL" id="ADV34796.1"/>
    </source>
</evidence>
<dbReference type="KEGG" id="mfm:MfeM64YM_0381"/>
<dbReference type="KEGG" id="mfm:MfeM64YM_0847"/>
<accession>A0AB32XBN1</accession>
<dbReference type="EMBL" id="CP002458">
    <property type="protein sequence ID" value="ADV34451.1"/>
    <property type="molecule type" value="Genomic_DNA"/>
</dbReference>
<evidence type="ECO:0008006" key="7">
    <source>
        <dbReference type="Google" id="ProtNLM"/>
    </source>
</evidence>
<dbReference type="EMBL" id="CP002458">
    <property type="protein sequence ID" value="ADV34842.1"/>
    <property type="molecule type" value="Genomic_DNA"/>
</dbReference>
<dbReference type="Proteomes" id="UP000007473">
    <property type="component" value="Chromosome"/>
</dbReference>